<reference evidence="5" key="2">
    <citation type="submission" date="2022-09" db="EMBL/GenBank/DDBJ databases">
        <authorList>
            <person name="Sun Q."/>
            <person name="Ohkuma M."/>
        </authorList>
    </citation>
    <scope>NUCLEOTIDE SEQUENCE</scope>
    <source>
        <strain evidence="5">JCM 13583</strain>
    </source>
</reference>
<dbReference type="AlphaFoldDB" id="A0AA37BSZ1"/>
<proteinExistence type="inferred from homology"/>
<name>A0AA37BSZ1_9ARCH</name>
<dbReference type="RefSeq" id="WP_229657577.1">
    <property type="nucleotide sequence ID" value="NZ_BMNY01000003.1"/>
</dbReference>
<dbReference type="GO" id="GO:0004470">
    <property type="term" value="F:malic enzyme activity"/>
    <property type="evidence" value="ECO:0007669"/>
    <property type="project" value="InterPro"/>
</dbReference>
<dbReference type="SMART" id="SM00919">
    <property type="entry name" value="Malic_M"/>
    <property type="match status" value="1"/>
</dbReference>
<evidence type="ECO:0000313" key="6">
    <source>
        <dbReference type="Proteomes" id="UP000632195"/>
    </source>
</evidence>
<feature type="domain" description="Malic enzyme NAD-binding" evidence="3">
    <location>
        <begin position="168"/>
        <end position="399"/>
    </location>
</feature>
<dbReference type="PANTHER" id="PTHR43237:SF4">
    <property type="entry name" value="NADP-DEPENDENT MALIC ENZYME"/>
    <property type="match status" value="1"/>
</dbReference>
<dbReference type="GO" id="GO:0016616">
    <property type="term" value="F:oxidoreductase activity, acting on the CH-OH group of donors, NAD or NADP as acceptor"/>
    <property type="evidence" value="ECO:0007669"/>
    <property type="project" value="InterPro"/>
</dbReference>
<comment type="caution">
    <text evidence="5">The sequence shown here is derived from an EMBL/GenBank/DDBJ whole genome shotgun (WGS) entry which is preliminary data.</text>
</comment>
<evidence type="ECO:0000259" key="4">
    <source>
        <dbReference type="SMART" id="SM01274"/>
    </source>
</evidence>
<dbReference type="Pfam" id="PF00390">
    <property type="entry name" value="malic"/>
    <property type="match status" value="1"/>
</dbReference>
<dbReference type="InterPro" id="IPR046346">
    <property type="entry name" value="Aminoacid_DH-like_N_sf"/>
</dbReference>
<keyword evidence="6" id="KW-1185">Reference proteome</keyword>
<feature type="domain" description="Malic enzyme N-terminal" evidence="4">
    <location>
        <begin position="23"/>
        <end position="156"/>
    </location>
</feature>
<dbReference type="Gene3D" id="3.40.50.720">
    <property type="entry name" value="NAD(P)-binding Rossmann-like Domain"/>
    <property type="match status" value="1"/>
</dbReference>
<dbReference type="InterPro" id="IPR051674">
    <property type="entry name" value="Malate_Decarboxylase"/>
</dbReference>
<dbReference type="PANTHER" id="PTHR43237">
    <property type="entry name" value="NADP-DEPENDENT MALIC ENZYME"/>
    <property type="match status" value="1"/>
</dbReference>
<dbReference type="Proteomes" id="UP000632195">
    <property type="component" value="Unassembled WGS sequence"/>
</dbReference>
<organism evidence="5 6">
    <name type="scientific">Thermogymnomonas acidicola</name>
    <dbReference type="NCBI Taxonomy" id="399579"/>
    <lineage>
        <taxon>Archaea</taxon>
        <taxon>Methanobacteriati</taxon>
        <taxon>Thermoplasmatota</taxon>
        <taxon>Thermoplasmata</taxon>
        <taxon>Thermoplasmatales</taxon>
        <taxon>Thermogymnomonas</taxon>
    </lineage>
</organism>
<reference evidence="5" key="1">
    <citation type="journal article" date="2014" name="Int. J. Syst. Evol. Microbiol.">
        <title>Complete genome sequence of Corynebacterium casei LMG S-19264T (=DSM 44701T), isolated from a smear-ripened cheese.</title>
        <authorList>
            <consortium name="US DOE Joint Genome Institute (JGI-PGF)"/>
            <person name="Walter F."/>
            <person name="Albersmeier A."/>
            <person name="Kalinowski J."/>
            <person name="Ruckert C."/>
        </authorList>
    </citation>
    <scope>NUCLEOTIDE SEQUENCE</scope>
    <source>
        <strain evidence="5">JCM 13583</strain>
    </source>
</reference>
<dbReference type="GO" id="GO:0051287">
    <property type="term" value="F:NAD binding"/>
    <property type="evidence" value="ECO:0007669"/>
    <property type="project" value="InterPro"/>
</dbReference>
<dbReference type="InterPro" id="IPR012301">
    <property type="entry name" value="Malic_N_dom"/>
</dbReference>
<dbReference type="CDD" id="cd05311">
    <property type="entry name" value="NAD_bind_2_malic_enz"/>
    <property type="match status" value="1"/>
</dbReference>
<keyword evidence="2" id="KW-0560">Oxidoreductase</keyword>
<dbReference type="InterPro" id="IPR045213">
    <property type="entry name" value="Malic_NAD-bd_bact_type"/>
</dbReference>
<comment type="similarity">
    <text evidence="1">Belongs to the malic enzymes family.</text>
</comment>
<dbReference type="EMBL" id="BMNY01000003">
    <property type="protein sequence ID" value="GGM78620.1"/>
    <property type="molecule type" value="Genomic_DNA"/>
</dbReference>
<dbReference type="SMART" id="SM01274">
    <property type="entry name" value="malic"/>
    <property type="match status" value="1"/>
</dbReference>
<dbReference type="PIRSF" id="PIRSF000106">
    <property type="entry name" value="ME"/>
    <property type="match status" value="1"/>
</dbReference>
<dbReference type="SUPFAM" id="SSF53223">
    <property type="entry name" value="Aminoacid dehydrogenase-like, N-terminal domain"/>
    <property type="match status" value="1"/>
</dbReference>
<evidence type="ECO:0000259" key="3">
    <source>
        <dbReference type="SMART" id="SM00919"/>
    </source>
</evidence>
<protein>
    <submittedName>
        <fullName evidence="5">Malate dehydrogenase</fullName>
    </submittedName>
</protein>
<dbReference type="InterPro" id="IPR012302">
    <property type="entry name" value="Malic_NAD-bd"/>
</dbReference>
<dbReference type="InterPro" id="IPR036291">
    <property type="entry name" value="NAD(P)-bd_dom_sf"/>
</dbReference>
<dbReference type="Pfam" id="PF03949">
    <property type="entry name" value="Malic_M"/>
    <property type="match status" value="1"/>
</dbReference>
<accession>A0AA37BSZ1</accession>
<evidence type="ECO:0000256" key="2">
    <source>
        <dbReference type="ARBA" id="ARBA00023002"/>
    </source>
</evidence>
<evidence type="ECO:0000313" key="5">
    <source>
        <dbReference type="EMBL" id="GGM78620.1"/>
    </source>
</evidence>
<dbReference type="SUPFAM" id="SSF51735">
    <property type="entry name" value="NAD(P)-binding Rossmann-fold domains"/>
    <property type="match status" value="1"/>
</dbReference>
<evidence type="ECO:0000256" key="1">
    <source>
        <dbReference type="ARBA" id="ARBA00008785"/>
    </source>
</evidence>
<gene>
    <name evidence="5" type="ORF">GCM10007108_16000</name>
</gene>
<dbReference type="Gene3D" id="3.40.50.10380">
    <property type="entry name" value="Malic enzyme, N-terminal domain"/>
    <property type="match status" value="1"/>
</dbReference>
<sequence>MLDEEARTEGFNEMALKFSEYYKGKIQIFPKVPVRSLEDFSFWYTPGVAAVSRKIAENADNSFEYTGRWNSIGILTDGTRVLGLGNVGPEAAMAVMEGKSLIFNVLGAVNAVPIPIRVRTRDEFVSVARALEPAFGGFNLEDIESPKCFFILEELQKSLSIPAWHDDQLGTASITLAGLINSLRIVGKKHEDTTVVLFGSGAANIATAHLLMAAGFRGENIIICDSKGILHPEREDMDQLMLNNPWKYRLAMITNGERRKGGPEEAFRGADVVVSAAKQGPGTIKKEWIRSMDRDPIIFALANPIPEIWPSEAREAGARIVATGRGDFPNQINNSLIFPGVFRGVLDARAKGVNFKVMVAASYELADYVKEPTEEKIVPTMEEWEIYPRVASAVAYETASQGLARRSGSKEHFLKVATEMIENNRRVYERMLSEGLIKPLPGTVRK</sequence>
<dbReference type="InterPro" id="IPR037062">
    <property type="entry name" value="Malic_N_dom_sf"/>
</dbReference>
<dbReference type="InterPro" id="IPR001891">
    <property type="entry name" value="Malic_OxRdtase"/>
</dbReference>